<feature type="domain" description="Cysteine-rich" evidence="2">
    <location>
        <begin position="3"/>
        <end position="63"/>
    </location>
</feature>
<organism evidence="3">
    <name type="scientific">uncultured marine group II euryarchaeote KM3-136-D10</name>
    <dbReference type="NCBI Taxonomy" id="526664"/>
    <lineage>
        <taxon>Archaea</taxon>
        <taxon>Methanobacteriati</taxon>
        <taxon>Thermoplasmatota</taxon>
        <taxon>Candidatus Poseidoniia</taxon>
        <taxon>Candidatus Poseidoniales</taxon>
        <taxon>environmental samples</taxon>
    </lineage>
</organism>
<keyword evidence="1 3" id="KW-0560">Oxidoreductase</keyword>
<dbReference type="Pfam" id="PF02754">
    <property type="entry name" value="CCG"/>
    <property type="match status" value="1"/>
</dbReference>
<dbReference type="EMBL" id="EU686634">
    <property type="protein sequence ID" value="ACF09867.1"/>
    <property type="molecule type" value="Genomic_DNA"/>
</dbReference>
<dbReference type="GO" id="GO:0051912">
    <property type="term" value="F:CoB--CoM heterodisulfide reductase activity"/>
    <property type="evidence" value="ECO:0007669"/>
    <property type="project" value="UniProtKB-EC"/>
</dbReference>
<dbReference type="AlphaFoldDB" id="B3V6E3"/>
<protein>
    <submittedName>
        <fullName evidence="3">CoB--CoM heterodisulfide reductase subunit B</fullName>
        <ecNumber evidence="3">1.8.98.1</ecNumber>
    </submittedName>
</protein>
<dbReference type="Gene3D" id="3.40.50.11810">
    <property type="match status" value="1"/>
</dbReference>
<accession>B3V6E3</accession>
<sequence>MLALARALDIELVPLNGASCCGAGVIKQANWELQIALNARTFAQAEAQGLDVLTPCASCQGNMSEDFIKLATDVDLRERVNEQLESICGLRFEGTMKMRHLLHVLVEDIGLDVVSAAVKNPIDFPVAGYYGSVMQQDGACGEDDIYDPHYFEDLIEALGGKPVNYDSKAKSVGFPSLLSEESSALKMTASVLSDAKSEGARVMASACPLSHINLDSYQVKAGRVSGSDVEMPAIHLPELIAFALGAYNDRYAQLKTRVLVMGN</sequence>
<dbReference type="PANTHER" id="PTHR42947:SF1">
    <property type="entry name" value="COB--COM HETERODISULFIDE REDUCTASE SUBUNIT B 1"/>
    <property type="match status" value="1"/>
</dbReference>
<dbReference type="EC" id="1.8.98.1" evidence="3"/>
<reference evidence="3" key="1">
    <citation type="journal article" date="2008" name="ISME J.">
        <title>Hindsight in the relative abundance, metabolic potential and genome dynamics of uncultivated marine archaea from comparative metagenomic analyses of bathypelagic plankton of different oceanic regions.</title>
        <authorList>
            <person name="Martin-Cuadrado A.B."/>
            <person name="Rodriguez-Valera F."/>
            <person name="Moreira D."/>
            <person name="Alba J.C."/>
            <person name="Ivars-Martinez E."/>
            <person name="Henn M.R."/>
            <person name="Talla E."/>
            <person name="Lopez-Garcia P."/>
        </authorList>
    </citation>
    <scope>NUCLEOTIDE SEQUENCE</scope>
</reference>
<dbReference type="InterPro" id="IPR051278">
    <property type="entry name" value="HdrB/HdrD_reductase"/>
</dbReference>
<dbReference type="Gene3D" id="1.20.1050.140">
    <property type="match status" value="1"/>
</dbReference>
<evidence type="ECO:0000259" key="2">
    <source>
        <dbReference type="Pfam" id="PF02754"/>
    </source>
</evidence>
<evidence type="ECO:0000256" key="1">
    <source>
        <dbReference type="ARBA" id="ARBA00023002"/>
    </source>
</evidence>
<reference evidence="3" key="2">
    <citation type="submission" date="2008-05" db="EMBL/GenBank/DDBJ databases">
        <authorList>
            <person name="Martin-Cuadrado A.-B."/>
            <person name="Rodriguez-Valera F."/>
            <person name="Moreira D."/>
            <person name="Alba J.-C."/>
            <person name="Ivars-Martinez E."/>
            <person name="Henn M.R."/>
            <person name="Talla E."/>
            <person name="Lopez-Garcia P."/>
        </authorList>
    </citation>
    <scope>NUCLEOTIDE SEQUENCE</scope>
</reference>
<evidence type="ECO:0000313" key="3">
    <source>
        <dbReference type="EMBL" id="ACF09867.1"/>
    </source>
</evidence>
<dbReference type="InterPro" id="IPR004017">
    <property type="entry name" value="Cys_rich_dom"/>
</dbReference>
<proteinExistence type="predicted"/>
<dbReference type="PANTHER" id="PTHR42947">
    <property type="entry name" value="COB--COM HETERODISULFIDE REDUCTASE SUBUNIT B 1"/>
    <property type="match status" value="1"/>
</dbReference>
<name>B3V6E3_9ARCH</name>